<dbReference type="GO" id="GO:0008902">
    <property type="term" value="F:hydroxymethylpyrimidine kinase activity"/>
    <property type="evidence" value="ECO:0007669"/>
    <property type="project" value="UniProtKB-EC"/>
</dbReference>
<dbReference type="InterPro" id="IPR029056">
    <property type="entry name" value="Ribokinase-like"/>
</dbReference>
<dbReference type="RefSeq" id="WP_062064134.1">
    <property type="nucleotide sequence ID" value="NZ_CP013264.1"/>
</dbReference>
<dbReference type="Gene3D" id="3.40.1190.20">
    <property type="match status" value="1"/>
</dbReference>
<dbReference type="STRING" id="1332080.ATN00_09185"/>
<keyword evidence="4" id="KW-0418">Kinase</keyword>
<dbReference type="GO" id="GO:0009228">
    <property type="term" value="P:thiamine biosynthetic process"/>
    <property type="evidence" value="ECO:0007669"/>
    <property type="project" value="InterPro"/>
</dbReference>
<dbReference type="EMBL" id="CP013264">
    <property type="protein sequence ID" value="ALR20453.1"/>
    <property type="molecule type" value="Genomic_DNA"/>
</dbReference>
<dbReference type="SUPFAM" id="SSF53613">
    <property type="entry name" value="Ribokinase-like"/>
    <property type="match status" value="1"/>
</dbReference>
<dbReference type="Proteomes" id="UP000056968">
    <property type="component" value="Chromosome"/>
</dbReference>
<proteinExistence type="predicted"/>
<keyword evidence="4" id="KW-0808">Transferase</keyword>
<evidence type="ECO:0000256" key="1">
    <source>
        <dbReference type="ARBA" id="ARBA00004948"/>
    </source>
</evidence>
<organism evidence="4 5">
    <name type="scientific">Sphingobium baderi</name>
    <dbReference type="NCBI Taxonomy" id="1332080"/>
    <lineage>
        <taxon>Bacteria</taxon>
        <taxon>Pseudomonadati</taxon>
        <taxon>Pseudomonadota</taxon>
        <taxon>Alphaproteobacteria</taxon>
        <taxon>Sphingomonadales</taxon>
        <taxon>Sphingomonadaceae</taxon>
        <taxon>Sphingobium</taxon>
    </lineage>
</organism>
<keyword evidence="5" id="KW-1185">Reference proteome</keyword>
<dbReference type="GO" id="GO:0005829">
    <property type="term" value="C:cytosol"/>
    <property type="evidence" value="ECO:0007669"/>
    <property type="project" value="TreeGrafter"/>
</dbReference>
<dbReference type="EC" id="2.7.1.49" evidence="2"/>
<dbReference type="Pfam" id="PF08543">
    <property type="entry name" value="Phos_pyr_kin"/>
    <property type="match status" value="1"/>
</dbReference>
<dbReference type="PANTHER" id="PTHR20858">
    <property type="entry name" value="PHOSPHOMETHYLPYRIMIDINE KINASE"/>
    <property type="match status" value="1"/>
</dbReference>
<dbReference type="OrthoDB" id="9810880at2"/>
<dbReference type="GO" id="GO:0008972">
    <property type="term" value="F:phosphomethylpyrimidine kinase activity"/>
    <property type="evidence" value="ECO:0007669"/>
    <property type="project" value="InterPro"/>
</dbReference>
<dbReference type="UniPathway" id="UPA00060">
    <property type="reaction ID" value="UER00138"/>
</dbReference>
<sequence length="253" mass="25723">MKVARILIIAGSDSGGGAGIQADVRTVTLLGGHAMTAITAITAQNTLGVQAVHLVPTELVLAQMESVIGDIGVDAVKIGMIGSAQTAAAVAERLAVLEGVPIVFDPVMVATSGSALADEATVAAFEKLMAFATLVTPNLPELEALGGEEVAIRFATHVLAKGGHGEGPMLTDRLIGPRGAIKVWSNARIDTPHTHGTGCTLASAIATGLGQGMDMVDAIERARKYVREALSLAPGLGHGHGPMGAPLEFHAHA</sequence>
<evidence type="ECO:0000256" key="2">
    <source>
        <dbReference type="ARBA" id="ARBA00012135"/>
    </source>
</evidence>
<evidence type="ECO:0000259" key="3">
    <source>
        <dbReference type="Pfam" id="PF08543"/>
    </source>
</evidence>
<dbReference type="InterPro" id="IPR004399">
    <property type="entry name" value="HMP/HMP-P_kinase_dom"/>
</dbReference>
<dbReference type="KEGG" id="sbd:ATN00_09185"/>
<feature type="domain" description="Pyridoxamine kinase/Phosphomethylpyrimidine kinase" evidence="3">
    <location>
        <begin position="13"/>
        <end position="243"/>
    </location>
</feature>
<evidence type="ECO:0000313" key="4">
    <source>
        <dbReference type="EMBL" id="ALR20453.1"/>
    </source>
</evidence>
<gene>
    <name evidence="4" type="ORF">ATN00_09185</name>
</gene>
<comment type="pathway">
    <text evidence="1">Cofactor biosynthesis; thiamine diphosphate biosynthesis.</text>
</comment>
<dbReference type="GO" id="GO:0009229">
    <property type="term" value="P:thiamine diphosphate biosynthetic process"/>
    <property type="evidence" value="ECO:0007669"/>
    <property type="project" value="UniProtKB-UniPathway"/>
</dbReference>
<protein>
    <recommendedName>
        <fullName evidence="2">hydroxymethylpyrimidine kinase</fullName>
        <ecNumber evidence="2">2.7.1.49</ecNumber>
    </recommendedName>
</protein>
<name>A0A0S3EYJ8_9SPHN</name>
<accession>A0A0S3EYJ8</accession>
<dbReference type="CDD" id="cd01169">
    <property type="entry name" value="HMPP_kinase"/>
    <property type="match status" value="1"/>
</dbReference>
<dbReference type="InterPro" id="IPR013749">
    <property type="entry name" value="PM/HMP-P_kinase-1"/>
</dbReference>
<evidence type="ECO:0000313" key="5">
    <source>
        <dbReference type="Proteomes" id="UP000056968"/>
    </source>
</evidence>
<reference evidence="4 5" key="1">
    <citation type="submission" date="2015-11" db="EMBL/GenBank/DDBJ databases">
        <title>A Two-component Flavoprotein Monooxygenase System MeaXY Responsible for para-Hydroxylation of 2-Methyl-6-ethylaniline and 2,6-Diethylaniline in Sphingobium baderi DE-13.</title>
        <authorList>
            <person name="Cheng M."/>
            <person name="Meng Q."/>
            <person name="Yang Y."/>
            <person name="Chu C."/>
            <person name="Yan X."/>
            <person name="He J."/>
            <person name="Li S."/>
        </authorList>
    </citation>
    <scope>NUCLEOTIDE SEQUENCE [LARGE SCALE GENOMIC DNA]</scope>
    <source>
        <strain evidence="4 5">DE-13</strain>
    </source>
</reference>
<dbReference type="PANTHER" id="PTHR20858:SF17">
    <property type="entry name" value="HYDROXYMETHYLPYRIMIDINE_PHOSPHOMETHYLPYRIMIDINE KINASE THI20-RELATED"/>
    <property type="match status" value="1"/>
</dbReference>
<dbReference type="AlphaFoldDB" id="A0A0S3EYJ8"/>
<dbReference type="NCBIfam" id="TIGR00097">
    <property type="entry name" value="HMP-P_kinase"/>
    <property type="match status" value="1"/>
</dbReference>